<evidence type="ECO:0000256" key="1">
    <source>
        <dbReference type="SAM" id="MobiDB-lite"/>
    </source>
</evidence>
<dbReference type="Proteomes" id="UP000292003">
    <property type="component" value="Unassembled WGS sequence"/>
</dbReference>
<reference evidence="2 3" key="1">
    <citation type="submission" date="2019-02" db="EMBL/GenBank/DDBJ databases">
        <title>Draft genome sequence of Amycolatopsis sp. 8-3EHSu isolated from roots of Suaeda maritima.</title>
        <authorList>
            <person name="Duangmal K."/>
            <person name="Chantavorakit T."/>
        </authorList>
    </citation>
    <scope>NUCLEOTIDE SEQUENCE [LARGE SCALE GENOMIC DNA]</scope>
    <source>
        <strain evidence="2 3">8-3EHSu</strain>
    </source>
</reference>
<gene>
    <name evidence="2" type="ORF">EWH70_04825</name>
</gene>
<accession>A0A4Q7JDV7</accession>
<dbReference type="AlphaFoldDB" id="A0A4Q7JDV7"/>
<comment type="caution">
    <text evidence="2">The sequence shown here is derived from an EMBL/GenBank/DDBJ whole genome shotgun (WGS) entry which is preliminary data.</text>
</comment>
<dbReference type="EMBL" id="SFCC01000002">
    <property type="protein sequence ID" value="RZQ65216.1"/>
    <property type="molecule type" value="Genomic_DNA"/>
</dbReference>
<protein>
    <submittedName>
        <fullName evidence="2">Uncharacterized protein</fullName>
    </submittedName>
</protein>
<feature type="region of interest" description="Disordered" evidence="1">
    <location>
        <begin position="72"/>
        <end position="95"/>
    </location>
</feature>
<dbReference type="RefSeq" id="WP_130474002.1">
    <property type="nucleotide sequence ID" value="NZ_SFCC01000002.1"/>
</dbReference>
<sequence length="95" mass="9491">MSGGYRTDPVTLNDVSGILRGAAAEINGGTEPPTPVAGAVTGAIVGVMAHLASQMNLFSGKLQGAADAVATGRGAYERAEQEAESTLPKPGPRPS</sequence>
<evidence type="ECO:0000313" key="3">
    <source>
        <dbReference type="Proteomes" id="UP000292003"/>
    </source>
</evidence>
<name>A0A4Q7JDV7_9PSEU</name>
<evidence type="ECO:0000313" key="2">
    <source>
        <dbReference type="EMBL" id="RZQ65216.1"/>
    </source>
</evidence>
<organism evidence="2 3">
    <name type="scientific">Amycolatopsis suaedae</name>
    <dbReference type="NCBI Taxonomy" id="2510978"/>
    <lineage>
        <taxon>Bacteria</taxon>
        <taxon>Bacillati</taxon>
        <taxon>Actinomycetota</taxon>
        <taxon>Actinomycetes</taxon>
        <taxon>Pseudonocardiales</taxon>
        <taxon>Pseudonocardiaceae</taxon>
        <taxon>Amycolatopsis</taxon>
    </lineage>
</organism>
<proteinExistence type="predicted"/>
<keyword evidence="3" id="KW-1185">Reference proteome</keyword>